<keyword evidence="4 6" id="KW-0408">Iron</keyword>
<evidence type="ECO:0000256" key="3">
    <source>
        <dbReference type="ARBA" id="ARBA00022840"/>
    </source>
</evidence>
<dbReference type="EMBL" id="AP024202">
    <property type="protein sequence ID" value="BCN93481.1"/>
    <property type="molecule type" value="Genomic_DNA"/>
</dbReference>
<comment type="subunit">
    <text evidence="6">Homodimer.</text>
</comment>
<comment type="similarity">
    <text evidence="6">Belongs to the Mrp/NBP35 ATP-binding proteins family.</text>
</comment>
<gene>
    <name evidence="7" type="ORF">THMIRHAM_12660</name>
</gene>
<dbReference type="SUPFAM" id="SSF52540">
    <property type="entry name" value="P-loop containing nucleoside triphosphate hydrolases"/>
    <property type="match status" value="1"/>
</dbReference>
<keyword evidence="3 6" id="KW-0067">ATP-binding</keyword>
<keyword evidence="1 6" id="KW-0479">Metal-binding</keyword>
<evidence type="ECO:0000313" key="7">
    <source>
        <dbReference type="EMBL" id="BCN93481.1"/>
    </source>
</evidence>
<dbReference type="CDD" id="cd02037">
    <property type="entry name" value="Mrp_NBP35"/>
    <property type="match status" value="1"/>
</dbReference>
<evidence type="ECO:0000256" key="2">
    <source>
        <dbReference type="ARBA" id="ARBA00022741"/>
    </source>
</evidence>
<dbReference type="InterPro" id="IPR033756">
    <property type="entry name" value="YlxH/NBP35"/>
</dbReference>
<dbReference type="HAMAP" id="MF_02040">
    <property type="entry name" value="Mrp_NBP35"/>
    <property type="match status" value="1"/>
</dbReference>
<protein>
    <recommendedName>
        <fullName evidence="6">Iron-sulfur cluster carrier protein</fullName>
    </recommendedName>
</protein>
<keyword evidence="6" id="KW-0378">Hydrolase</keyword>
<dbReference type="InterPro" id="IPR044304">
    <property type="entry name" value="NUBPL-like"/>
</dbReference>
<organism evidence="7 8">
    <name type="scientific">Thiomicrorhabdus immobilis</name>
    <dbReference type="NCBI Taxonomy" id="2791037"/>
    <lineage>
        <taxon>Bacteria</taxon>
        <taxon>Pseudomonadati</taxon>
        <taxon>Pseudomonadota</taxon>
        <taxon>Gammaproteobacteria</taxon>
        <taxon>Thiotrichales</taxon>
        <taxon>Piscirickettsiaceae</taxon>
        <taxon>Thiomicrorhabdus</taxon>
    </lineage>
</organism>
<dbReference type="PANTHER" id="PTHR42961">
    <property type="entry name" value="IRON-SULFUR PROTEIN NUBPL"/>
    <property type="match status" value="1"/>
</dbReference>
<dbReference type="InterPro" id="IPR019591">
    <property type="entry name" value="Mrp/NBP35_ATP-bd"/>
</dbReference>
<feature type="binding site" evidence="6">
    <location>
        <begin position="98"/>
        <end position="105"/>
    </location>
    <ligand>
        <name>ATP</name>
        <dbReference type="ChEBI" id="CHEBI:30616"/>
    </ligand>
</feature>
<dbReference type="InterPro" id="IPR000808">
    <property type="entry name" value="Mrp-like_CS"/>
</dbReference>
<dbReference type="PROSITE" id="PS01215">
    <property type="entry name" value="MRP"/>
    <property type="match status" value="1"/>
</dbReference>
<evidence type="ECO:0000256" key="5">
    <source>
        <dbReference type="ARBA" id="ARBA00023014"/>
    </source>
</evidence>
<dbReference type="PANTHER" id="PTHR42961:SF2">
    <property type="entry name" value="IRON-SULFUR PROTEIN NUBPL"/>
    <property type="match status" value="1"/>
</dbReference>
<reference evidence="7" key="1">
    <citation type="journal article" date="2022" name="Arch. Microbiol.">
        <title>Thiomicrorhabdus immobilis sp. nov., a mesophilic sulfur-oxidizing bacterium isolated from sediment of a brackish lake in northern Japan.</title>
        <authorList>
            <person name="Kojima H."/>
            <person name="Mochizuki J."/>
            <person name="Kanda M."/>
            <person name="Watanabe T."/>
            <person name="Fukui M."/>
        </authorList>
    </citation>
    <scope>NUCLEOTIDE SEQUENCE</scope>
    <source>
        <strain evidence="7">Am19</strain>
    </source>
</reference>
<evidence type="ECO:0000313" key="8">
    <source>
        <dbReference type="Proteomes" id="UP001054820"/>
    </source>
</evidence>
<evidence type="ECO:0000256" key="1">
    <source>
        <dbReference type="ARBA" id="ARBA00022723"/>
    </source>
</evidence>
<sequence>MIMENQTLAKLGNINEPYLGKTLKELDALSFADKLMTITLPYPAKGNEAAISQAIRQIIGEDSHSQIAFEYQIRPSARVSAEQPGLANIKNIIAVSSAKGGVGKSTVTANLALALQAEGAKVGVLDADLYGPSQAKMFGIDDLRPEINGDKIKPIKAHGIEIATIANHITREYTPLIWRGAQLDSALKTLLFNTEWPELDYLVIDMPPGTGDVQLTISQQIPVSGAVVVSTPQEIALLDAKKGLKMFHQVDVPVLGVVENMNMFICPKCGHEEHIFGHDGAQLMSLQYMVNFLGSLPLDKRIQEETDSGKPTVMAEPESKIALNFREIARKVASALYIQDSQAPVVPQTEEQLKAQSSNQKTIQWNI</sequence>
<evidence type="ECO:0000256" key="4">
    <source>
        <dbReference type="ARBA" id="ARBA00023004"/>
    </source>
</evidence>
<proteinExistence type="inferred from homology"/>
<comment type="function">
    <text evidence="6">Binds and transfers iron-sulfur (Fe-S) clusters to target apoproteins. Can hydrolyze ATP.</text>
</comment>
<keyword evidence="8" id="KW-1185">Reference proteome</keyword>
<name>A0ABM7MDM4_9GAMM</name>
<keyword evidence="2 6" id="KW-0547">Nucleotide-binding</keyword>
<dbReference type="Proteomes" id="UP001054820">
    <property type="component" value="Chromosome"/>
</dbReference>
<evidence type="ECO:0000256" key="6">
    <source>
        <dbReference type="HAMAP-Rule" id="MF_02040"/>
    </source>
</evidence>
<dbReference type="NCBIfam" id="NF008669">
    <property type="entry name" value="PRK11670.1"/>
    <property type="match status" value="1"/>
</dbReference>
<accession>A0ABM7MDM4</accession>
<dbReference type="Gene3D" id="3.40.50.300">
    <property type="entry name" value="P-loop containing nucleotide triphosphate hydrolases"/>
    <property type="match status" value="1"/>
</dbReference>
<keyword evidence="5 6" id="KW-0411">Iron-sulfur</keyword>
<dbReference type="InterPro" id="IPR027417">
    <property type="entry name" value="P-loop_NTPase"/>
</dbReference>
<dbReference type="Pfam" id="PF10609">
    <property type="entry name" value="ParA"/>
    <property type="match status" value="1"/>
</dbReference>